<dbReference type="Gene3D" id="3.30.750.44">
    <property type="match status" value="1"/>
</dbReference>
<comment type="caution">
    <text evidence="11">The sequence shown here is derived from an EMBL/GenBank/DDBJ whole genome shotgun (WGS) entry which is preliminary data.</text>
</comment>
<evidence type="ECO:0000259" key="10">
    <source>
        <dbReference type="SMART" id="SM00245"/>
    </source>
</evidence>
<accession>A0ABT8KXK1</accession>
<protein>
    <recommendedName>
        <fullName evidence="7">Tricorn protease homolog</fullName>
        <ecNumber evidence="7">3.4.21.-</ecNumber>
    </recommendedName>
</protein>
<evidence type="ECO:0000256" key="2">
    <source>
        <dbReference type="ARBA" id="ARBA00008524"/>
    </source>
</evidence>
<sequence>MTRICSLIILITGISFQNLAQNTSDTRLMHSPAISKDNIAFIYAEDLWIANKDGSNPRRITIDEGVETDPVFSPDGSMIAFSAEYDGNRDVFIVPVTGGVPKRLTWHPSWDITLGFTPDGKEVLFSSPRTTFTRRYAKLYSVKISGGQPKELPIPTGFKGTYSSDGKYLAYVPNREVFNQWKHYRGGTLGRIWIMDLSTNEVTEIPKPEGNSNEADPEWIGSKVYFRSDRAGEFNLYSYDVNTKEIQQHTNNTDFGVLSLNGNGNDLIYEYSGYLYKHDPATGSNSKITVGIATDLLELRSRYVSGSRYIRSVSVSPSAARVALDFRGEIVTIPEKNGDVVNHTQSPDVHEKYPAWSPDGKHIAYFSDESGEYALHIKTIADGNIKKINLTGAGFYAYTHWSPDNKKIAFVDNGRSLYVTDVSSGATTKIASDDLYYPGVFRELFGSWSKDSKWISYTIITETNFEQAFAYSIDQKTSFALSDGLSNVTEPIFDASGKYLYMLASTDAGPVVNWFDQSNLDMEMSNSIYLITLQKDQVSPLVKRNDLEMGDKKKEDEEKKDEEGPITIDWDGIFNRIIDLPISPGMYSNLASPEEGKIYYISRKPRSGFFEPQSLMMYDMNERKEKEIMAANGFEIASNGKKMLFRKGNSLGIAKVGSGPENGMLNVGAIKIKIDPTQEWNNIFHEAWKVNRDYFYDPGMHGVDWDAMKSKYSVFLSDISCRSDLYRVMQWMCSELAVGHHRFGGRGDRMNNPDRIGGGLLGADYVIKNGRYQISKIYGGLNWNPGLRSPLTEPGVNASVGDYLIAVDGNQVTADRNLYSFFENMSGKIVKLTLSRNSDGSNARKVNVVPVGYEGALRNRDWVEGNIKKVDEATNGQVAYVYVPNTTTAGHEYFKRYFFPQVNKKAVIIDERFNGGGQLADYYIDHLKKPYQSSWNFRYGKDLHAPSGSIQGPKVMLIDENAGSGGDYLPYLFKRFGLGKLIGKRTWGGLVGVLGYPEFIDGGSVTAPNVAYYNEDGFRIENEGVAPDIEVEQWPKEVMQGKDPQLEKAIEVILEELKNNAPSYPQRPDYPVRNKE</sequence>
<comment type="similarity">
    <text evidence="2 7">Belongs to the peptidase S41B family.</text>
</comment>
<feature type="signal peptide" evidence="9">
    <location>
        <begin position="1"/>
        <end position="20"/>
    </location>
</feature>
<proteinExistence type="inferred from homology"/>
<dbReference type="PANTHER" id="PTHR43253">
    <property type="entry name" value="TRICORN PROTEASE HOMOLOG 2-RELATED"/>
    <property type="match status" value="1"/>
</dbReference>
<keyword evidence="3 7" id="KW-0963">Cytoplasm</keyword>
<dbReference type="EC" id="3.4.21.-" evidence="7"/>
<evidence type="ECO:0000256" key="5">
    <source>
        <dbReference type="ARBA" id="ARBA00022801"/>
    </source>
</evidence>
<dbReference type="Pfam" id="PF26549">
    <property type="entry name" value="Tricorn_N"/>
    <property type="match status" value="1"/>
</dbReference>
<dbReference type="InterPro" id="IPR029414">
    <property type="entry name" value="Tricorn_PDZ"/>
</dbReference>
<evidence type="ECO:0000256" key="4">
    <source>
        <dbReference type="ARBA" id="ARBA00022670"/>
    </source>
</evidence>
<dbReference type="EMBL" id="JAUJEA010000019">
    <property type="protein sequence ID" value="MDN5205504.1"/>
    <property type="molecule type" value="Genomic_DNA"/>
</dbReference>
<organism evidence="11 12">
    <name type="scientific">Splendidivirga corallicola</name>
    <dbReference type="NCBI Taxonomy" id="3051826"/>
    <lineage>
        <taxon>Bacteria</taxon>
        <taxon>Pseudomonadati</taxon>
        <taxon>Bacteroidota</taxon>
        <taxon>Cytophagia</taxon>
        <taxon>Cytophagales</taxon>
        <taxon>Splendidivirgaceae</taxon>
        <taxon>Splendidivirga</taxon>
    </lineage>
</organism>
<dbReference type="Gene3D" id="2.130.10.10">
    <property type="entry name" value="YVTN repeat-like/Quinoprotein amine dehydrogenase"/>
    <property type="match status" value="1"/>
</dbReference>
<evidence type="ECO:0000256" key="9">
    <source>
        <dbReference type="SAM" id="SignalP"/>
    </source>
</evidence>
<evidence type="ECO:0000256" key="1">
    <source>
        <dbReference type="ARBA" id="ARBA00004496"/>
    </source>
</evidence>
<dbReference type="Pfam" id="PF14685">
    <property type="entry name" value="PDZ_Tricorn"/>
    <property type="match status" value="1"/>
</dbReference>
<evidence type="ECO:0000313" key="11">
    <source>
        <dbReference type="EMBL" id="MDN5205504.1"/>
    </source>
</evidence>
<dbReference type="SUPFAM" id="SSF52096">
    <property type="entry name" value="ClpP/crotonase"/>
    <property type="match status" value="1"/>
</dbReference>
<comment type="subcellular location">
    <subcellularLocation>
        <location evidence="1 7">Cytoplasm</location>
    </subcellularLocation>
</comment>
<dbReference type="InterPro" id="IPR029045">
    <property type="entry name" value="ClpP/crotonase-like_dom_sf"/>
</dbReference>
<evidence type="ECO:0000313" key="12">
    <source>
        <dbReference type="Proteomes" id="UP001172082"/>
    </source>
</evidence>
<dbReference type="Gene3D" id="2.30.42.10">
    <property type="match status" value="1"/>
</dbReference>
<gene>
    <name evidence="11" type="ORF">QQ008_29240</name>
</gene>
<dbReference type="PIRSF" id="PIRSF036421">
    <property type="entry name" value="Tricorn_protease"/>
    <property type="match status" value="1"/>
</dbReference>
<evidence type="ECO:0000256" key="7">
    <source>
        <dbReference type="PIRNR" id="PIRNR036421"/>
    </source>
</evidence>
<dbReference type="Gene3D" id="3.90.226.10">
    <property type="entry name" value="2-enoyl-CoA Hydratase, Chain A, domain 1"/>
    <property type="match status" value="1"/>
</dbReference>
<keyword evidence="12" id="KW-1185">Reference proteome</keyword>
<evidence type="ECO:0000256" key="8">
    <source>
        <dbReference type="SAM" id="MobiDB-lite"/>
    </source>
</evidence>
<dbReference type="Pfam" id="PF14684">
    <property type="entry name" value="Tricorn_C1"/>
    <property type="match status" value="1"/>
</dbReference>
<keyword evidence="9" id="KW-0732">Signal</keyword>
<keyword evidence="6 7" id="KW-0720">Serine protease</keyword>
<dbReference type="CDD" id="cd07562">
    <property type="entry name" value="Peptidase_S41_TRI"/>
    <property type="match status" value="1"/>
</dbReference>
<dbReference type="SMART" id="SM00245">
    <property type="entry name" value="TSPc"/>
    <property type="match status" value="1"/>
</dbReference>
<dbReference type="InterPro" id="IPR015943">
    <property type="entry name" value="WD40/YVTN_repeat-like_dom_sf"/>
</dbReference>
<feature type="compositionally biased region" description="Basic and acidic residues" evidence="8">
    <location>
        <begin position="544"/>
        <end position="563"/>
    </location>
</feature>
<keyword evidence="4 7" id="KW-0645">Protease</keyword>
<evidence type="ECO:0000256" key="3">
    <source>
        <dbReference type="ARBA" id="ARBA00022490"/>
    </source>
</evidence>
<reference evidence="11" key="1">
    <citation type="submission" date="2023-06" db="EMBL/GenBank/DDBJ databases">
        <title>Genomic of Parafulvivirga corallium.</title>
        <authorList>
            <person name="Wang G."/>
        </authorList>
    </citation>
    <scope>NUCLEOTIDE SEQUENCE</scope>
    <source>
        <strain evidence="11">BMA10</strain>
    </source>
</reference>
<dbReference type="Proteomes" id="UP001172082">
    <property type="component" value="Unassembled WGS sequence"/>
</dbReference>
<dbReference type="InterPro" id="IPR005151">
    <property type="entry name" value="Tail-specific_protease"/>
</dbReference>
<dbReference type="RefSeq" id="WP_346755526.1">
    <property type="nucleotide sequence ID" value="NZ_JAUJEA010000019.1"/>
</dbReference>
<feature type="chain" id="PRO_5047413702" description="Tricorn protease homolog" evidence="9">
    <location>
        <begin position="21"/>
        <end position="1076"/>
    </location>
</feature>
<dbReference type="SUPFAM" id="SSF69304">
    <property type="entry name" value="Tricorn protease N-terminal domain"/>
    <property type="match status" value="2"/>
</dbReference>
<dbReference type="InterPro" id="IPR028204">
    <property type="entry name" value="Tricorn_C1"/>
</dbReference>
<dbReference type="Pfam" id="PF03572">
    <property type="entry name" value="Peptidase_S41"/>
    <property type="match status" value="1"/>
</dbReference>
<dbReference type="SUPFAM" id="SSF50156">
    <property type="entry name" value="PDZ domain-like"/>
    <property type="match status" value="1"/>
</dbReference>
<dbReference type="PANTHER" id="PTHR43253:SF1">
    <property type="entry name" value="TRICORN PROTEASE HOMOLOG 2-RELATED"/>
    <property type="match status" value="1"/>
</dbReference>
<name>A0ABT8KXK1_9BACT</name>
<keyword evidence="5 7" id="KW-0378">Hydrolase</keyword>
<feature type="region of interest" description="Disordered" evidence="8">
    <location>
        <begin position="544"/>
        <end position="564"/>
    </location>
</feature>
<dbReference type="Gene3D" id="2.120.10.60">
    <property type="entry name" value="Tricorn protease N-terminal domain"/>
    <property type="match status" value="1"/>
</dbReference>
<dbReference type="InterPro" id="IPR036034">
    <property type="entry name" value="PDZ_sf"/>
</dbReference>
<dbReference type="InterPro" id="IPR012393">
    <property type="entry name" value="Tricorn_protease"/>
</dbReference>
<dbReference type="Pfam" id="PF26550">
    <property type="entry name" value="Tricorn_2nd"/>
    <property type="match status" value="1"/>
</dbReference>
<feature type="domain" description="Tail specific protease" evidence="10">
    <location>
        <begin position="841"/>
        <end position="1032"/>
    </location>
</feature>
<comment type="function">
    <text evidence="7">Degrades oligopeptides.</text>
</comment>
<evidence type="ECO:0000256" key="6">
    <source>
        <dbReference type="ARBA" id="ARBA00022825"/>
    </source>
</evidence>